<name>A0ABQ9ZKR9_9CRUS</name>
<protein>
    <submittedName>
        <fullName evidence="1">Uncharacterized protein</fullName>
    </submittedName>
</protein>
<organism evidence="1 2">
    <name type="scientific">Daphnia magna</name>
    <dbReference type="NCBI Taxonomy" id="35525"/>
    <lineage>
        <taxon>Eukaryota</taxon>
        <taxon>Metazoa</taxon>
        <taxon>Ecdysozoa</taxon>
        <taxon>Arthropoda</taxon>
        <taxon>Crustacea</taxon>
        <taxon>Branchiopoda</taxon>
        <taxon>Diplostraca</taxon>
        <taxon>Cladocera</taxon>
        <taxon>Anomopoda</taxon>
        <taxon>Daphniidae</taxon>
        <taxon>Daphnia</taxon>
    </lineage>
</organism>
<reference evidence="1 2" key="1">
    <citation type="journal article" date="2023" name="Nucleic Acids Res.">
        <title>The hologenome of Daphnia magna reveals possible DNA methylation and microbiome-mediated evolution of the host genome.</title>
        <authorList>
            <person name="Chaturvedi A."/>
            <person name="Li X."/>
            <person name="Dhandapani V."/>
            <person name="Marshall H."/>
            <person name="Kissane S."/>
            <person name="Cuenca-Cambronero M."/>
            <person name="Asole G."/>
            <person name="Calvet F."/>
            <person name="Ruiz-Romero M."/>
            <person name="Marangio P."/>
            <person name="Guigo R."/>
            <person name="Rago D."/>
            <person name="Mirbahai L."/>
            <person name="Eastwood N."/>
            <person name="Colbourne J.K."/>
            <person name="Zhou J."/>
            <person name="Mallon E."/>
            <person name="Orsini L."/>
        </authorList>
    </citation>
    <scope>NUCLEOTIDE SEQUENCE [LARGE SCALE GENOMIC DNA]</scope>
    <source>
        <strain evidence="1">LRV0_1</strain>
    </source>
</reference>
<keyword evidence="2" id="KW-1185">Reference proteome</keyword>
<accession>A0ABQ9ZKR9</accession>
<sequence>MKKAARHALCICERVNMSSTSMFFDRQAVDVSLDFHLSHKCEHETSKNSNDVFVGAVLRLQFRSNDDDCQRSPAAGTVSAMNVSISRTK</sequence>
<comment type="caution">
    <text evidence="1">The sequence shown here is derived from an EMBL/GenBank/DDBJ whole genome shotgun (WGS) entry which is preliminary data.</text>
</comment>
<evidence type="ECO:0000313" key="1">
    <source>
        <dbReference type="EMBL" id="KAK4013165.1"/>
    </source>
</evidence>
<evidence type="ECO:0000313" key="2">
    <source>
        <dbReference type="Proteomes" id="UP001234178"/>
    </source>
</evidence>
<gene>
    <name evidence="1" type="ORF">OUZ56_025399</name>
</gene>
<dbReference type="EMBL" id="JAOYFB010000004">
    <property type="protein sequence ID" value="KAK4013165.1"/>
    <property type="molecule type" value="Genomic_DNA"/>
</dbReference>
<dbReference type="Proteomes" id="UP001234178">
    <property type="component" value="Unassembled WGS sequence"/>
</dbReference>
<proteinExistence type="predicted"/>